<dbReference type="Ensembl" id="ENSSTOT00000021965.2">
    <property type="protein sequence ID" value="ENSSTOP00000032372.1"/>
    <property type="gene ID" value="ENSSTOG00000020893.2"/>
</dbReference>
<protein>
    <submittedName>
        <fullName evidence="1">Uncharacterized protein</fullName>
    </submittedName>
</protein>
<dbReference type="STRING" id="43179.ENSSTOP00000032372"/>
<dbReference type="InParanoid" id="A0A287DFT4"/>
<dbReference type="PANTHER" id="PTHR23048:SF7">
    <property type="entry name" value="SIMILAR TO MYOSIN, LIGHT POLYPEPTIDE 6, ALKALI, SMOOTH MUSCLE AND NON-MUSCLE"/>
    <property type="match status" value="1"/>
</dbReference>
<dbReference type="AlphaFoldDB" id="A0A287DFT4"/>
<organism evidence="1 2">
    <name type="scientific">Ictidomys tridecemlineatus</name>
    <name type="common">Thirteen-lined ground squirrel</name>
    <name type="synonym">Spermophilus tridecemlineatus</name>
    <dbReference type="NCBI Taxonomy" id="43179"/>
    <lineage>
        <taxon>Eukaryota</taxon>
        <taxon>Metazoa</taxon>
        <taxon>Chordata</taxon>
        <taxon>Craniata</taxon>
        <taxon>Vertebrata</taxon>
        <taxon>Euteleostomi</taxon>
        <taxon>Mammalia</taxon>
        <taxon>Eutheria</taxon>
        <taxon>Euarchontoglires</taxon>
        <taxon>Glires</taxon>
        <taxon>Rodentia</taxon>
        <taxon>Sciuromorpha</taxon>
        <taxon>Sciuridae</taxon>
        <taxon>Xerinae</taxon>
        <taxon>Marmotini</taxon>
        <taxon>Ictidomys</taxon>
    </lineage>
</organism>
<dbReference type="GeneTree" id="ENSGT01030000234570"/>
<dbReference type="GO" id="GO:0016460">
    <property type="term" value="C:myosin II complex"/>
    <property type="evidence" value="ECO:0007669"/>
    <property type="project" value="TreeGrafter"/>
</dbReference>
<dbReference type="Proteomes" id="UP000005215">
    <property type="component" value="Unassembled WGS sequence"/>
</dbReference>
<dbReference type="GO" id="GO:0008307">
    <property type="term" value="F:structural constituent of muscle"/>
    <property type="evidence" value="ECO:0007669"/>
    <property type="project" value="TreeGrafter"/>
</dbReference>
<evidence type="ECO:0000313" key="1">
    <source>
        <dbReference type="Ensembl" id="ENSSTOP00000032372.1"/>
    </source>
</evidence>
<dbReference type="SUPFAM" id="SSF47473">
    <property type="entry name" value="EF-hand"/>
    <property type="match status" value="1"/>
</dbReference>
<reference evidence="1" key="2">
    <citation type="submission" date="2025-08" db="UniProtKB">
        <authorList>
            <consortium name="Ensembl"/>
        </authorList>
    </citation>
    <scope>IDENTIFICATION</scope>
</reference>
<dbReference type="EMBL" id="AGTP01094799">
    <property type="status" value="NOT_ANNOTATED_CDS"/>
    <property type="molecule type" value="Genomic_DNA"/>
</dbReference>
<dbReference type="PANTHER" id="PTHR23048">
    <property type="entry name" value="MYOSIN LIGHT CHAIN 1, 3"/>
    <property type="match status" value="1"/>
</dbReference>
<keyword evidence="2" id="KW-1185">Reference proteome</keyword>
<accession>A0A287DFT4</accession>
<name>A0A287DFT4_ICTTR</name>
<dbReference type="InterPro" id="IPR011992">
    <property type="entry name" value="EF-hand-dom_pair"/>
</dbReference>
<proteinExistence type="predicted"/>
<reference evidence="1" key="3">
    <citation type="submission" date="2025-09" db="UniProtKB">
        <authorList>
            <consortium name="Ensembl"/>
        </authorList>
    </citation>
    <scope>IDENTIFICATION</scope>
</reference>
<sequence length="128" mass="14460">FKKPFQLFDQMCNDKILYSQCGDVVIATNAVVLGILGNSKSDEMNMKVLDLEQFLPILQSVAKNKNQGIYEDYAKGLWVFDKENGIIMGTEIHNLLVTLDKNMTEEEVEILVTRYEGTGGCINYLSGW</sequence>
<dbReference type="InterPro" id="IPR050230">
    <property type="entry name" value="CALM/Myosin/TropC-like"/>
</dbReference>
<evidence type="ECO:0000313" key="2">
    <source>
        <dbReference type="Proteomes" id="UP000005215"/>
    </source>
</evidence>
<reference evidence="2" key="1">
    <citation type="submission" date="2011-11" db="EMBL/GenBank/DDBJ databases">
        <title>The Draft Genome of Spermophilus tridecemlineatus.</title>
        <authorList>
            <consortium name="The Broad Institute Genome Assembly &amp; Analysis Group"/>
            <consortium name="Computational R&amp;D Group"/>
            <consortium name="and Sequencing Platform"/>
            <person name="Di Palma F."/>
            <person name="Alfoldi J."/>
            <person name="Johnson J."/>
            <person name="Berlin A."/>
            <person name="Gnerre S."/>
            <person name="Jaffe D."/>
            <person name="MacCallum I."/>
            <person name="Young S."/>
            <person name="Walker B.J."/>
            <person name="Lindblad-Toh K."/>
        </authorList>
    </citation>
    <scope>NUCLEOTIDE SEQUENCE [LARGE SCALE GENOMIC DNA]</scope>
</reference>